<feature type="compositionally biased region" description="Basic residues" evidence="1">
    <location>
        <begin position="7"/>
        <end position="24"/>
    </location>
</feature>
<name>A0A9R1J9H1_WHEAT</name>
<feature type="non-terminal residue" evidence="2">
    <location>
        <position position="1"/>
    </location>
</feature>
<feature type="region of interest" description="Disordered" evidence="1">
    <location>
        <begin position="1"/>
        <end position="52"/>
    </location>
</feature>
<feature type="non-terminal residue" evidence="2">
    <location>
        <position position="52"/>
    </location>
</feature>
<evidence type="ECO:0000256" key="1">
    <source>
        <dbReference type="SAM" id="MobiDB-lite"/>
    </source>
</evidence>
<proteinExistence type="predicted"/>
<reference evidence="2" key="1">
    <citation type="journal article" date="2017" name="Gigascience">
        <title>The first near-complete assembly of the hexaploid bread wheat genome, Triticum aestivum.</title>
        <authorList>
            <person name="Zimin A.V."/>
            <person name="Puiu D."/>
            <person name="Hall R."/>
            <person name="Kingan S."/>
            <person name="Clavijo B.J."/>
            <person name="Salzberg S.L."/>
        </authorList>
    </citation>
    <scope>NUCLEOTIDE SEQUENCE</scope>
    <source>
        <tissue evidence="2">Leaf</tissue>
    </source>
</reference>
<dbReference type="Proteomes" id="UP000815260">
    <property type="component" value="Chromosome 2B"/>
</dbReference>
<dbReference type="EMBL" id="CM022215">
    <property type="protein sequence ID" value="KAF7008904.1"/>
    <property type="molecule type" value="Genomic_DNA"/>
</dbReference>
<protein>
    <submittedName>
        <fullName evidence="2">Uncharacterized protein</fullName>
    </submittedName>
</protein>
<comment type="caution">
    <text evidence="2">The sequence shown here is derived from an EMBL/GenBank/DDBJ whole genome shotgun (WGS) entry which is preliminary data.</text>
</comment>
<evidence type="ECO:0000313" key="2">
    <source>
        <dbReference type="EMBL" id="KAF7008904.1"/>
    </source>
</evidence>
<accession>A0A9R1J9H1</accession>
<dbReference type="AlphaFoldDB" id="A0A9R1J9H1"/>
<reference evidence="2" key="2">
    <citation type="submission" date="2020-03" db="EMBL/GenBank/DDBJ databases">
        <title>The second near-complete assembly of the hexaploid bread wheat (Triticum aestivum) genome.</title>
        <authorList>
            <person name="Zimin A.V."/>
            <person name="Puiu D."/>
            <person name="Shumante A."/>
            <person name="Alonge M."/>
            <person name="Salzberg S.L."/>
        </authorList>
    </citation>
    <scope>NUCLEOTIDE SEQUENCE</scope>
    <source>
        <tissue evidence="2">Leaf</tissue>
    </source>
</reference>
<organism evidence="2">
    <name type="scientific">Triticum aestivum</name>
    <name type="common">Wheat</name>
    <dbReference type="NCBI Taxonomy" id="4565"/>
    <lineage>
        <taxon>Eukaryota</taxon>
        <taxon>Viridiplantae</taxon>
        <taxon>Streptophyta</taxon>
        <taxon>Embryophyta</taxon>
        <taxon>Tracheophyta</taxon>
        <taxon>Spermatophyta</taxon>
        <taxon>Magnoliopsida</taxon>
        <taxon>Liliopsida</taxon>
        <taxon>Poales</taxon>
        <taxon>Poaceae</taxon>
        <taxon>BOP clade</taxon>
        <taxon>Pooideae</taxon>
        <taxon>Triticodae</taxon>
        <taxon>Triticeae</taxon>
        <taxon>Triticinae</taxon>
        <taxon>Triticum</taxon>
    </lineage>
</organism>
<sequence>GGPAGRGHVRRRAGGRGGGGRRLRPPPPPNAHARCGVAVGPCSLPSRTRTRT</sequence>
<gene>
    <name evidence="2" type="ORF">CFC21_023554</name>
</gene>